<evidence type="ECO:0000313" key="4">
    <source>
        <dbReference type="EMBL" id="CAL1146830.1"/>
    </source>
</evidence>
<evidence type="ECO:0000313" key="3">
    <source>
        <dbReference type="EMBL" id="CAI3993455.1"/>
    </source>
</evidence>
<gene>
    <name evidence="3" type="ORF">C1SCF055_LOCUS20202</name>
</gene>
<keyword evidence="1" id="KW-0812">Transmembrane</keyword>
<keyword evidence="6" id="KW-1185">Reference proteome</keyword>
<keyword evidence="1" id="KW-1133">Transmembrane helix</keyword>
<comment type="caution">
    <text evidence="3">The sequence shown here is derived from an EMBL/GenBank/DDBJ whole genome shotgun (WGS) entry which is preliminary data.</text>
</comment>
<dbReference type="PROSITE" id="PS50106">
    <property type="entry name" value="PDZ"/>
    <property type="match status" value="1"/>
</dbReference>
<dbReference type="EMBL" id="CAMXCT030001835">
    <property type="protein sequence ID" value="CAL4780767.1"/>
    <property type="molecule type" value="Genomic_DNA"/>
</dbReference>
<dbReference type="Proteomes" id="UP001152797">
    <property type="component" value="Unassembled WGS sequence"/>
</dbReference>
<evidence type="ECO:0000313" key="5">
    <source>
        <dbReference type="EMBL" id="CAL4780767.1"/>
    </source>
</evidence>
<feature type="domain" description="PDZ" evidence="2">
    <location>
        <begin position="471"/>
        <end position="538"/>
    </location>
</feature>
<keyword evidence="1" id="KW-0472">Membrane</keyword>
<feature type="transmembrane region" description="Helical" evidence="1">
    <location>
        <begin position="37"/>
        <end position="60"/>
    </location>
</feature>
<evidence type="ECO:0000256" key="1">
    <source>
        <dbReference type="SAM" id="Phobius"/>
    </source>
</evidence>
<protein>
    <submittedName>
        <fullName evidence="5">Lipoyl-binding domain-containing protein</fullName>
    </submittedName>
</protein>
<feature type="transmembrane region" description="Helical" evidence="1">
    <location>
        <begin position="343"/>
        <end position="368"/>
    </location>
</feature>
<reference evidence="3" key="1">
    <citation type="submission" date="2022-10" db="EMBL/GenBank/DDBJ databases">
        <authorList>
            <person name="Chen Y."/>
            <person name="Dougan E. K."/>
            <person name="Chan C."/>
            <person name="Rhodes N."/>
            <person name="Thang M."/>
        </authorList>
    </citation>
    <scope>NUCLEOTIDE SEQUENCE</scope>
</reference>
<organism evidence="3">
    <name type="scientific">Cladocopium goreaui</name>
    <dbReference type="NCBI Taxonomy" id="2562237"/>
    <lineage>
        <taxon>Eukaryota</taxon>
        <taxon>Sar</taxon>
        <taxon>Alveolata</taxon>
        <taxon>Dinophyceae</taxon>
        <taxon>Suessiales</taxon>
        <taxon>Symbiodiniaceae</taxon>
        <taxon>Cladocopium</taxon>
    </lineage>
</organism>
<sequence>MASQLIFGEESRELTEVTALSKAEGGTFQAQNSNARAFYWALGALGALGAFVALAVLAVIGASLRAPFTVNNVSKVHPISMFNSVQSELQPTCTDFPRLHILEVTHSNLAGVGPDSGPEGLYYHVRSSKGRDFEMRVHGAKGLACPFPKLNGMHGMYATVNVASKSSANLRFTFHDWHTKQPVVMDDFTITFFDLDHGYGNAGVEEVVIQGDWTQAVVAEDTTILVHQAESSEHKIAFKATEEALRPDEPKNPLHLTLRQFNKAVSLKFVRAKSFTADLKVTTTSQYPRFFEFLGEASILCASNPNGGKLPSGEVYVNRAQLEKTEMEIQHFHGEKSPGEHGLLNIVPILLGLGVAVLLTLIGLYFWFAEPPNLRGYVEMSFQEDKQGPGIFWVTIPTGQLKLGLLLDAPEGINQPPMIKEVLTGGAAKNFNESNPYYAIEAYDAIIGYGNLSDPHEVLEALYSKAPDEVSLQLDRPEKFSIELKGSLGAQLDAFEDSFGAVIMHIEPGGTLAKWNEQNPGRTVNRGDRIIELRGMDFNARKGWKMRTAAQPEGENPFGSRSNSRFLEEMEECRDIEREVTVLKYLSSESRA</sequence>
<dbReference type="EMBL" id="CAMXCT020001835">
    <property type="protein sequence ID" value="CAL1146830.1"/>
    <property type="molecule type" value="Genomic_DNA"/>
</dbReference>
<reference evidence="4" key="2">
    <citation type="submission" date="2024-04" db="EMBL/GenBank/DDBJ databases">
        <authorList>
            <person name="Chen Y."/>
            <person name="Shah S."/>
            <person name="Dougan E. K."/>
            <person name="Thang M."/>
            <person name="Chan C."/>
        </authorList>
    </citation>
    <scope>NUCLEOTIDE SEQUENCE [LARGE SCALE GENOMIC DNA]</scope>
</reference>
<evidence type="ECO:0000259" key="2">
    <source>
        <dbReference type="PROSITE" id="PS50106"/>
    </source>
</evidence>
<dbReference type="EMBL" id="CAMXCT010001835">
    <property type="protein sequence ID" value="CAI3993455.1"/>
    <property type="molecule type" value="Genomic_DNA"/>
</dbReference>
<dbReference type="AlphaFoldDB" id="A0A9P1G0I3"/>
<name>A0A9P1G0I3_9DINO</name>
<evidence type="ECO:0000313" key="6">
    <source>
        <dbReference type="Proteomes" id="UP001152797"/>
    </source>
</evidence>
<proteinExistence type="predicted"/>
<accession>A0A9P1G0I3</accession>
<dbReference type="InterPro" id="IPR001478">
    <property type="entry name" value="PDZ"/>
</dbReference>